<evidence type="ECO:0000256" key="1">
    <source>
        <dbReference type="SAM" id="MobiDB-lite"/>
    </source>
</evidence>
<feature type="region of interest" description="Disordered" evidence="1">
    <location>
        <begin position="384"/>
        <end position="436"/>
    </location>
</feature>
<proteinExistence type="predicted"/>
<feature type="region of interest" description="Disordered" evidence="1">
    <location>
        <begin position="1"/>
        <end position="26"/>
    </location>
</feature>
<sequence>MVRGGSISRCQRADRSRNDLRERDEGELERTGQPLCIYEPYFGEGTWSFLHLSSLYRGVGLSTKGRRPGTDDIDAPSRLPLLNNPYYRDILGEYGAFFALANRIDRIHKNAWIGFQSWRATARKVVLHPMFCIYLVFHFSLLDRVYHEALSHFETGIFIYDCWKGIIRCYSNTNAWDALYFWVRMDMDPRNRMQQDFWSFCDAINAGNCKSAFSEAFRKMYGVEQDLHYLPPMPDDGDTWSVMLSWALPTRSFLEFVMFSRMLVDALDAQMYDEHHESGHCYLSLSKDKHCYSRVLELLINVWAYHSARQMVYVNPETGLMQEQHKVKSRRGKMWVKWFSYTTLKSMDEDLAEEADSDHPNRRWLWPSTGEVFWQGLFEKERDLRNRQKEKRRQQSREKQSRMRRKHHQKVLGKYIKPPPEDIENSNSTMLTSMFL</sequence>
<name>A0A6A6MRN0_HEVBR</name>
<comment type="caution">
    <text evidence="2">The sequence shown here is derived from an EMBL/GenBank/DDBJ whole genome shotgun (WGS) entry which is preliminary data.</text>
</comment>
<feature type="compositionally biased region" description="Basic and acidic residues" evidence="1">
    <location>
        <begin position="11"/>
        <end position="26"/>
    </location>
</feature>
<feature type="compositionally biased region" description="Basic and acidic residues" evidence="1">
    <location>
        <begin position="384"/>
        <end position="401"/>
    </location>
</feature>
<dbReference type="PANTHER" id="PTHR46635:SF1">
    <property type="entry name" value="GLYCOSYL TRANSFERASE FAMILY 1 PROTEIN"/>
    <property type="match status" value="1"/>
</dbReference>
<dbReference type="PANTHER" id="PTHR46635">
    <property type="entry name" value="GLYCOSYL TRANSFERASE FAMILY 1 PROTEIN"/>
    <property type="match status" value="1"/>
</dbReference>
<dbReference type="Proteomes" id="UP000467840">
    <property type="component" value="Chromosome 15"/>
</dbReference>
<gene>
    <name evidence="2" type="ORF">GH714_038569</name>
</gene>
<dbReference type="AlphaFoldDB" id="A0A6A6MRN0"/>
<feature type="compositionally biased region" description="Polar residues" evidence="1">
    <location>
        <begin position="425"/>
        <end position="436"/>
    </location>
</feature>
<protein>
    <submittedName>
        <fullName evidence="2">Uncharacterized protein</fullName>
    </submittedName>
</protein>
<organism evidence="2 3">
    <name type="scientific">Hevea brasiliensis</name>
    <name type="common">Para rubber tree</name>
    <name type="synonym">Siphonia brasiliensis</name>
    <dbReference type="NCBI Taxonomy" id="3981"/>
    <lineage>
        <taxon>Eukaryota</taxon>
        <taxon>Viridiplantae</taxon>
        <taxon>Streptophyta</taxon>
        <taxon>Embryophyta</taxon>
        <taxon>Tracheophyta</taxon>
        <taxon>Spermatophyta</taxon>
        <taxon>Magnoliopsida</taxon>
        <taxon>eudicotyledons</taxon>
        <taxon>Gunneridae</taxon>
        <taxon>Pentapetalae</taxon>
        <taxon>rosids</taxon>
        <taxon>fabids</taxon>
        <taxon>Malpighiales</taxon>
        <taxon>Euphorbiaceae</taxon>
        <taxon>Crotonoideae</taxon>
        <taxon>Micrandreae</taxon>
        <taxon>Hevea</taxon>
    </lineage>
</organism>
<reference evidence="2 3" key="1">
    <citation type="journal article" date="2020" name="Mol. Plant">
        <title>The Chromosome-Based Rubber Tree Genome Provides New Insights into Spurge Genome Evolution and Rubber Biosynthesis.</title>
        <authorList>
            <person name="Liu J."/>
            <person name="Shi C."/>
            <person name="Shi C.C."/>
            <person name="Li W."/>
            <person name="Zhang Q.J."/>
            <person name="Zhang Y."/>
            <person name="Li K."/>
            <person name="Lu H.F."/>
            <person name="Shi C."/>
            <person name="Zhu S.T."/>
            <person name="Xiao Z.Y."/>
            <person name="Nan H."/>
            <person name="Yue Y."/>
            <person name="Zhu X.G."/>
            <person name="Wu Y."/>
            <person name="Hong X.N."/>
            <person name="Fan G.Y."/>
            <person name="Tong Y."/>
            <person name="Zhang D."/>
            <person name="Mao C.L."/>
            <person name="Liu Y.L."/>
            <person name="Hao S.J."/>
            <person name="Liu W.Q."/>
            <person name="Lv M.Q."/>
            <person name="Zhang H.B."/>
            <person name="Liu Y."/>
            <person name="Hu-Tang G.R."/>
            <person name="Wang J.P."/>
            <person name="Wang J.H."/>
            <person name="Sun Y.H."/>
            <person name="Ni S.B."/>
            <person name="Chen W.B."/>
            <person name="Zhang X.C."/>
            <person name="Jiao Y.N."/>
            <person name="Eichler E.E."/>
            <person name="Li G.H."/>
            <person name="Liu X."/>
            <person name="Gao L.Z."/>
        </authorList>
    </citation>
    <scope>NUCLEOTIDE SEQUENCE [LARGE SCALE GENOMIC DNA]</scope>
    <source>
        <strain evidence="3">cv. GT1</strain>
        <tissue evidence="2">Leaf</tissue>
    </source>
</reference>
<feature type="compositionally biased region" description="Basic residues" evidence="1">
    <location>
        <begin position="402"/>
        <end position="411"/>
    </location>
</feature>
<accession>A0A6A6MRN0</accession>
<dbReference type="EMBL" id="JAAGAX010000005">
    <property type="protein sequence ID" value="KAF2315245.1"/>
    <property type="molecule type" value="Genomic_DNA"/>
</dbReference>
<evidence type="ECO:0000313" key="2">
    <source>
        <dbReference type="EMBL" id="KAF2315245.1"/>
    </source>
</evidence>
<evidence type="ECO:0000313" key="3">
    <source>
        <dbReference type="Proteomes" id="UP000467840"/>
    </source>
</evidence>
<keyword evidence="3" id="KW-1185">Reference proteome</keyword>